<dbReference type="InterPro" id="IPR036249">
    <property type="entry name" value="Thioredoxin-like_sf"/>
</dbReference>
<proteinExistence type="predicted"/>
<comment type="caution">
    <text evidence="4">The sequence shown here is derived from an EMBL/GenBank/DDBJ whole genome shotgun (WGS) entry which is preliminary data.</text>
</comment>
<feature type="region of interest" description="Disordered" evidence="1">
    <location>
        <begin position="70"/>
        <end position="90"/>
    </location>
</feature>
<evidence type="ECO:0000313" key="5">
    <source>
        <dbReference type="Proteomes" id="UP000029033"/>
    </source>
</evidence>
<organism evidence="4 5">
    <name type="scientific">Bifidobacterium scardovii</name>
    <dbReference type="NCBI Taxonomy" id="158787"/>
    <lineage>
        <taxon>Bacteria</taxon>
        <taxon>Bacillati</taxon>
        <taxon>Actinomycetota</taxon>
        <taxon>Actinomycetes</taxon>
        <taxon>Bifidobacteriales</taxon>
        <taxon>Bifidobacteriaceae</taxon>
        <taxon>Bifidobacterium</taxon>
    </lineage>
</organism>
<dbReference type="Proteomes" id="UP000029033">
    <property type="component" value="Unassembled WGS sequence"/>
</dbReference>
<keyword evidence="2" id="KW-0472">Membrane</keyword>
<gene>
    <name evidence="4" type="ORF">BSCA_2115</name>
</gene>
<reference evidence="4 5" key="1">
    <citation type="submission" date="2014-03" db="EMBL/GenBank/DDBJ databases">
        <title>Genomics of Bifidobacteria.</title>
        <authorList>
            <person name="Ventura M."/>
            <person name="Milani C."/>
            <person name="Lugli G.A."/>
        </authorList>
    </citation>
    <scope>NUCLEOTIDE SEQUENCE [LARGE SCALE GENOMIC DNA]</scope>
    <source>
        <strain evidence="4 5">LMG 21589</strain>
    </source>
</reference>
<dbReference type="eggNOG" id="COG1651">
    <property type="taxonomic scope" value="Bacteria"/>
</dbReference>
<keyword evidence="2" id="KW-0812">Transmembrane</keyword>
<evidence type="ECO:0000259" key="3">
    <source>
        <dbReference type="Pfam" id="PF13462"/>
    </source>
</evidence>
<dbReference type="RefSeq" id="WP_033518262.1">
    <property type="nucleotide sequence ID" value="NZ_CAUPKV010000006.1"/>
</dbReference>
<sequence length="334" mass="35401">MTGNSNNAGKRRLRAERRAAEAAAAKAKAEQEAKERRQQTIIGAIATCIILILIAIGAFAIYHATSQNGGAAKATGSDQQSQQATDTQSLSEAKNALAAVSTKPARADDQAGILISKDGYGKKASGAPTVAFYMEPLCPGCASVHRTLDGTLESMIDAGQLNLELHFMTFQDSKSTDEYSTRAFNGALVIAENDDDPQHLLKYLSNIYAEDFQPGELDNYESVSDDQLKRQALDAGVSQEVADKAFDGSTPYAKWLKAADDYTILRTELYGDNGGFSSPTLTINGAYWSTQEPSKAGVEFKAGFLQAIGLSADQVGQAGAMPSIGADGKPLDLG</sequence>
<dbReference type="InterPro" id="IPR012336">
    <property type="entry name" value="Thioredoxin-like_fold"/>
</dbReference>
<name>A0A087D7C1_9BIFI</name>
<dbReference type="GeneID" id="85165277"/>
<dbReference type="OrthoDB" id="117402at2"/>
<evidence type="ECO:0000256" key="1">
    <source>
        <dbReference type="SAM" id="MobiDB-lite"/>
    </source>
</evidence>
<dbReference type="Gene3D" id="3.40.30.10">
    <property type="entry name" value="Glutaredoxin"/>
    <property type="match status" value="1"/>
</dbReference>
<feature type="compositionally biased region" description="Low complexity" evidence="1">
    <location>
        <begin position="74"/>
        <end position="89"/>
    </location>
</feature>
<feature type="region of interest" description="Disordered" evidence="1">
    <location>
        <begin position="1"/>
        <end position="22"/>
    </location>
</feature>
<feature type="domain" description="Thioredoxin-like fold" evidence="3">
    <location>
        <begin position="128"/>
        <end position="241"/>
    </location>
</feature>
<evidence type="ECO:0000256" key="2">
    <source>
        <dbReference type="SAM" id="Phobius"/>
    </source>
</evidence>
<dbReference type="AlphaFoldDB" id="A0A087D7C1"/>
<dbReference type="EMBL" id="JGZO01000023">
    <property type="protein sequence ID" value="KFI91421.1"/>
    <property type="molecule type" value="Genomic_DNA"/>
</dbReference>
<dbReference type="SUPFAM" id="SSF52833">
    <property type="entry name" value="Thioredoxin-like"/>
    <property type="match status" value="1"/>
</dbReference>
<protein>
    <submittedName>
        <fullName evidence="4">DSBA oxidoreductase</fullName>
    </submittedName>
</protein>
<keyword evidence="2" id="KW-1133">Transmembrane helix</keyword>
<dbReference type="Pfam" id="PF13462">
    <property type="entry name" value="Thioredoxin_4"/>
    <property type="match status" value="1"/>
</dbReference>
<keyword evidence="5" id="KW-1185">Reference proteome</keyword>
<dbReference type="STRING" id="158787.BSCA_2115"/>
<evidence type="ECO:0000313" key="4">
    <source>
        <dbReference type="EMBL" id="KFI91421.1"/>
    </source>
</evidence>
<feature type="transmembrane region" description="Helical" evidence="2">
    <location>
        <begin position="41"/>
        <end position="62"/>
    </location>
</feature>
<accession>A0A087D7C1</accession>